<reference evidence="1 2" key="1">
    <citation type="submission" date="2020-03" db="EMBL/GenBank/DDBJ databases">
        <title>Roseomonas selenitidurans sp. nov. isolated from urban soil.</title>
        <authorList>
            <person name="Liu H."/>
        </authorList>
    </citation>
    <scope>NUCLEOTIDE SEQUENCE [LARGE SCALE GENOMIC DNA]</scope>
    <source>
        <strain evidence="1 2">BU-1</strain>
    </source>
</reference>
<keyword evidence="2" id="KW-1185">Reference proteome</keyword>
<evidence type="ECO:0000313" key="2">
    <source>
        <dbReference type="Proteomes" id="UP000787635"/>
    </source>
</evidence>
<dbReference type="RefSeq" id="WP_168033360.1">
    <property type="nucleotide sequence ID" value="NZ_JAAVNE010000033.1"/>
</dbReference>
<feature type="non-terminal residue" evidence="1">
    <location>
        <position position="1"/>
    </location>
</feature>
<evidence type="ECO:0000313" key="1">
    <source>
        <dbReference type="EMBL" id="NKC32828.1"/>
    </source>
</evidence>
<comment type="caution">
    <text evidence="1">The sequence shown here is derived from an EMBL/GenBank/DDBJ whole genome shotgun (WGS) entry which is preliminary data.</text>
</comment>
<dbReference type="Proteomes" id="UP000787635">
    <property type="component" value="Unassembled WGS sequence"/>
</dbReference>
<organism evidence="1 2">
    <name type="scientific">Falsiroseomonas selenitidurans</name>
    <dbReference type="NCBI Taxonomy" id="2716335"/>
    <lineage>
        <taxon>Bacteria</taxon>
        <taxon>Pseudomonadati</taxon>
        <taxon>Pseudomonadota</taxon>
        <taxon>Alphaproteobacteria</taxon>
        <taxon>Acetobacterales</taxon>
        <taxon>Roseomonadaceae</taxon>
        <taxon>Falsiroseomonas</taxon>
    </lineage>
</organism>
<sequence length="163" mass="16451">PRPVAAALAVPEGCVAMAEGGLACGGTRVAARLLRFDPASNWAAVAAARRSAAGTGDDEALTFQVNGPGMAWQVRREAGRRALVAVGAWRDGVPAGDGLRARLAQAASALRGGGPAPVLAVVEIRPDEAASTRPGSLRGLVAGLLLAQQDGLARQAASLSRTR</sequence>
<dbReference type="EMBL" id="JAAVNE010000033">
    <property type="protein sequence ID" value="NKC32828.1"/>
    <property type="molecule type" value="Genomic_DNA"/>
</dbReference>
<proteinExistence type="predicted"/>
<gene>
    <name evidence="1" type="ORF">HEQ75_18330</name>
</gene>
<accession>A0ABX1EAN0</accession>
<name>A0ABX1EAN0_9PROT</name>
<protein>
    <submittedName>
        <fullName evidence="1">Uncharacterized protein</fullName>
    </submittedName>
</protein>